<evidence type="ECO:0000313" key="2">
    <source>
        <dbReference type="Proteomes" id="UP001642409"/>
    </source>
</evidence>
<evidence type="ECO:0000313" key="1">
    <source>
        <dbReference type="EMBL" id="CAL5979989.1"/>
    </source>
</evidence>
<proteinExistence type="predicted"/>
<gene>
    <name evidence="1" type="ORF">HINF_LOCUS5967</name>
</gene>
<dbReference type="EMBL" id="CAXDID020000011">
    <property type="protein sequence ID" value="CAL5979989.1"/>
    <property type="molecule type" value="Genomic_DNA"/>
</dbReference>
<keyword evidence="2" id="KW-1185">Reference proteome</keyword>
<organism evidence="1 2">
    <name type="scientific">Hexamita inflata</name>
    <dbReference type="NCBI Taxonomy" id="28002"/>
    <lineage>
        <taxon>Eukaryota</taxon>
        <taxon>Metamonada</taxon>
        <taxon>Diplomonadida</taxon>
        <taxon>Hexamitidae</taxon>
        <taxon>Hexamitinae</taxon>
        <taxon>Hexamita</taxon>
    </lineage>
</organism>
<dbReference type="Proteomes" id="UP001642409">
    <property type="component" value="Unassembled WGS sequence"/>
</dbReference>
<sequence>MNETQIQYILNKRRQRLNQENSTSQSLQTAEPEQTRPVLFENPANERKIPIPKSPKIQKSGKFDMIESLVEQNYSMLHSGRLSTFEQDFPAQQKQVQPQKQQQTTVVKQQLVDESLKQSSIFKQQQNSQLKLDLFQRIKNQIPKNVLIKPSTDELERAPQRVKSQVFSQLSDSKPVNQPEPVKHDELQVSHLTAKVKNPSFSASKMNPPLINSRQLDLSQSLQSLAIFSDSLTQQQLSQQKRNCFLQQFQPPVENVELDIQELNLEELSTEQEEQFVEPTTDLRRSVLLQKMTQQTPNSHVKFSSSKNKQNLRTDFSQNKVDFQQIDVNRFQNAFYSKQNGTVEAEEVIESFKPKQTREQQCSFNKDVFGVKKTGIQCAEPIIQKNNSLIDMDDKGLDMFVTGLLAK</sequence>
<protein>
    <submittedName>
        <fullName evidence="1">Hypothetical_protein</fullName>
    </submittedName>
</protein>
<reference evidence="1 2" key="1">
    <citation type="submission" date="2024-07" db="EMBL/GenBank/DDBJ databases">
        <authorList>
            <person name="Akdeniz Z."/>
        </authorList>
    </citation>
    <scope>NUCLEOTIDE SEQUENCE [LARGE SCALE GENOMIC DNA]</scope>
</reference>
<comment type="caution">
    <text evidence="1">The sequence shown here is derived from an EMBL/GenBank/DDBJ whole genome shotgun (WGS) entry which is preliminary data.</text>
</comment>
<name>A0ABP1GZ33_9EUKA</name>
<accession>A0ABP1GZ33</accession>